<feature type="chain" id="PRO_5043273226" evidence="1">
    <location>
        <begin position="25"/>
        <end position="274"/>
    </location>
</feature>
<dbReference type="Gene3D" id="3.30.70.3000">
    <property type="match status" value="1"/>
</dbReference>
<dbReference type="PANTHER" id="PTHR12729:SF1">
    <property type="entry name" value="TRNAHIS GUANYLYLTRANSFERASE CATALYTIC DOMAIN-CONTAINING PROTEIN"/>
    <property type="match status" value="1"/>
</dbReference>
<dbReference type="InterPro" id="IPR024956">
    <property type="entry name" value="tRNAHis_GuaTrfase_cat"/>
</dbReference>
<dbReference type="GO" id="GO:0006400">
    <property type="term" value="P:tRNA modification"/>
    <property type="evidence" value="ECO:0007669"/>
    <property type="project" value="InterPro"/>
</dbReference>
<evidence type="ECO:0000313" key="5">
    <source>
        <dbReference type="EMBL" id="CAL4806344.1"/>
    </source>
</evidence>
<dbReference type="PANTHER" id="PTHR12729">
    <property type="entry name" value="TRNA(HIS) GUANYLYLTRANSFERASE-RELATED"/>
    <property type="match status" value="1"/>
</dbReference>
<proteinExistence type="predicted"/>
<keyword evidence="1" id="KW-0732">Signal</keyword>
<dbReference type="InterPro" id="IPR007537">
    <property type="entry name" value="tRNAHis_GuaTrfase_Thg1"/>
</dbReference>
<name>A0A9P1GQ73_9DINO</name>
<feature type="signal peptide" evidence="1">
    <location>
        <begin position="1"/>
        <end position="24"/>
    </location>
</feature>
<dbReference type="Proteomes" id="UP001152797">
    <property type="component" value="Unassembled WGS sequence"/>
</dbReference>
<evidence type="ECO:0000313" key="6">
    <source>
        <dbReference type="Proteomes" id="UP001152797"/>
    </source>
</evidence>
<dbReference type="InterPro" id="IPR038469">
    <property type="entry name" value="tRNAHis_GuaTrfase_Thg1_sf"/>
</dbReference>
<keyword evidence="6" id="KW-1185">Reference proteome</keyword>
<accession>A0A9P1GQ73</accession>
<organism evidence="3">
    <name type="scientific">Cladocopium goreaui</name>
    <dbReference type="NCBI Taxonomy" id="2562237"/>
    <lineage>
        <taxon>Eukaryota</taxon>
        <taxon>Sar</taxon>
        <taxon>Alveolata</taxon>
        <taxon>Dinophyceae</taxon>
        <taxon>Suessiales</taxon>
        <taxon>Symbiodiniaceae</taxon>
        <taxon>Cladocopium</taxon>
    </lineage>
</organism>
<dbReference type="OrthoDB" id="5959761at2759"/>
<sequence length="274" mass="31150">MRRRRHRLLVALAALALWTSVARTSFSAPSRRDEDFGWVELMRKLSTTFDELWTLLATRQEAVVDGVDASLHQLSAPSSRRAWQQLAELVTAQETPEALDGSKYVSLRLDGCMFGRLTRDLRDIGLIGPGYSEEIGEIMRLCCRAMMDEFKGSVAYTHSDEMTILMFPRTIGRGGQPFEWPHKGRIQKWVSIGASLVTALFNRRLERLAQQRGVALPEDVVAHFDCRAGLFDTEKEALSLILWRAYDCSVNCVQDACHWVHVTFFCLTILVLWV</sequence>
<evidence type="ECO:0000313" key="3">
    <source>
        <dbReference type="EMBL" id="CAI4019032.1"/>
    </source>
</evidence>
<reference evidence="4" key="2">
    <citation type="submission" date="2024-04" db="EMBL/GenBank/DDBJ databases">
        <authorList>
            <person name="Chen Y."/>
            <person name="Shah S."/>
            <person name="Dougan E. K."/>
            <person name="Thang M."/>
            <person name="Chan C."/>
        </authorList>
    </citation>
    <scope>NUCLEOTIDE SEQUENCE [LARGE SCALE GENOMIC DNA]</scope>
</reference>
<dbReference type="EMBL" id="CAMXCT010006729">
    <property type="protein sequence ID" value="CAI4019032.1"/>
    <property type="molecule type" value="Genomic_DNA"/>
</dbReference>
<evidence type="ECO:0000259" key="2">
    <source>
        <dbReference type="Pfam" id="PF04446"/>
    </source>
</evidence>
<protein>
    <submittedName>
        <fullName evidence="5">Uncharacterized protein R259</fullName>
    </submittedName>
</protein>
<evidence type="ECO:0000313" key="4">
    <source>
        <dbReference type="EMBL" id="CAL1172407.1"/>
    </source>
</evidence>
<dbReference type="GO" id="GO:0000287">
    <property type="term" value="F:magnesium ion binding"/>
    <property type="evidence" value="ECO:0007669"/>
    <property type="project" value="InterPro"/>
</dbReference>
<dbReference type="AlphaFoldDB" id="A0A9P1GQ73"/>
<gene>
    <name evidence="3" type="ORF">C1SCF055_LOCUS43556</name>
</gene>
<reference evidence="3" key="1">
    <citation type="submission" date="2022-10" db="EMBL/GenBank/DDBJ databases">
        <authorList>
            <person name="Chen Y."/>
            <person name="Dougan E. K."/>
            <person name="Chan C."/>
            <person name="Rhodes N."/>
            <person name="Thang M."/>
        </authorList>
    </citation>
    <scope>NUCLEOTIDE SEQUENCE</scope>
</reference>
<dbReference type="GO" id="GO:0008193">
    <property type="term" value="F:tRNA guanylyltransferase activity"/>
    <property type="evidence" value="ECO:0007669"/>
    <property type="project" value="InterPro"/>
</dbReference>
<feature type="domain" description="tRNAHis guanylyltransferase catalytic" evidence="2">
    <location>
        <begin position="90"/>
        <end position="228"/>
    </location>
</feature>
<evidence type="ECO:0000256" key="1">
    <source>
        <dbReference type="SAM" id="SignalP"/>
    </source>
</evidence>
<dbReference type="EMBL" id="CAMXCT020006729">
    <property type="protein sequence ID" value="CAL1172407.1"/>
    <property type="molecule type" value="Genomic_DNA"/>
</dbReference>
<comment type="caution">
    <text evidence="3">The sequence shown here is derived from an EMBL/GenBank/DDBJ whole genome shotgun (WGS) entry which is preliminary data.</text>
</comment>
<dbReference type="Pfam" id="PF04446">
    <property type="entry name" value="Thg1"/>
    <property type="match status" value="1"/>
</dbReference>
<dbReference type="EMBL" id="CAMXCT030006729">
    <property type="protein sequence ID" value="CAL4806344.1"/>
    <property type="molecule type" value="Genomic_DNA"/>
</dbReference>